<organism evidence="1 2">
    <name type="scientific">Plectus sambesii</name>
    <dbReference type="NCBI Taxonomy" id="2011161"/>
    <lineage>
        <taxon>Eukaryota</taxon>
        <taxon>Metazoa</taxon>
        <taxon>Ecdysozoa</taxon>
        <taxon>Nematoda</taxon>
        <taxon>Chromadorea</taxon>
        <taxon>Plectida</taxon>
        <taxon>Plectina</taxon>
        <taxon>Plectoidea</taxon>
        <taxon>Plectidae</taxon>
        <taxon>Plectus</taxon>
    </lineage>
</organism>
<reference evidence="2" key="1">
    <citation type="submission" date="2022-11" db="UniProtKB">
        <authorList>
            <consortium name="WormBaseParasite"/>
        </authorList>
    </citation>
    <scope>IDENTIFICATION</scope>
</reference>
<dbReference type="WBParaSite" id="PSAMB.scaffold10996size3676.g33790.t1">
    <property type="protein sequence ID" value="PSAMB.scaffold10996size3676.g33790.t1"/>
    <property type="gene ID" value="PSAMB.scaffold10996size3676.g33790"/>
</dbReference>
<accession>A0A914UMM8</accession>
<dbReference type="AlphaFoldDB" id="A0A914UMM8"/>
<evidence type="ECO:0000313" key="1">
    <source>
        <dbReference type="Proteomes" id="UP000887566"/>
    </source>
</evidence>
<keyword evidence="1" id="KW-1185">Reference proteome</keyword>
<sequence length="130" mass="14262">MSANDAKRSGSDCIDEADRRDTFASAIPPLSRRGCFCLLPYGPEPVRSSLFNQVIPDSSEKTLLTPCLVWTLGLHVSTPTRTLLLKPSTGPGLLLAGLQALATTPSRPLPHNLSFWHILRFYAFIKGRLD</sequence>
<protein>
    <submittedName>
        <fullName evidence="2">Uncharacterized protein</fullName>
    </submittedName>
</protein>
<proteinExistence type="predicted"/>
<name>A0A914UMM8_9BILA</name>
<evidence type="ECO:0000313" key="2">
    <source>
        <dbReference type="WBParaSite" id="PSAMB.scaffold10996size3676.g33790.t1"/>
    </source>
</evidence>
<dbReference type="Proteomes" id="UP000887566">
    <property type="component" value="Unplaced"/>
</dbReference>